<dbReference type="GO" id="GO:0008803">
    <property type="term" value="F:bis(5'-nucleosyl)-tetraphosphatase (symmetrical) activity"/>
    <property type="evidence" value="ECO:0007669"/>
    <property type="project" value="TreeGrafter"/>
</dbReference>
<keyword evidence="3" id="KW-1185">Reference proteome</keyword>
<organism evidence="2 3">
    <name type="scientific">Defluviicoccus vanus</name>
    <dbReference type="NCBI Taxonomy" id="111831"/>
    <lineage>
        <taxon>Bacteria</taxon>
        <taxon>Pseudomonadati</taxon>
        <taxon>Pseudomonadota</taxon>
        <taxon>Alphaproteobacteria</taxon>
        <taxon>Rhodospirillales</taxon>
        <taxon>Rhodospirillaceae</taxon>
        <taxon>Defluviicoccus</taxon>
    </lineage>
</organism>
<dbReference type="EMBL" id="CP053923">
    <property type="protein sequence ID" value="QNT70476.1"/>
    <property type="molecule type" value="Genomic_DNA"/>
</dbReference>
<dbReference type="SUPFAM" id="SSF56300">
    <property type="entry name" value="Metallo-dependent phosphatases"/>
    <property type="match status" value="1"/>
</dbReference>
<dbReference type="InterPro" id="IPR029052">
    <property type="entry name" value="Metallo-depent_PP-like"/>
</dbReference>
<evidence type="ECO:0000259" key="1">
    <source>
        <dbReference type="Pfam" id="PF00149"/>
    </source>
</evidence>
<dbReference type="GO" id="GO:0016791">
    <property type="term" value="F:phosphatase activity"/>
    <property type="evidence" value="ECO:0007669"/>
    <property type="project" value="TreeGrafter"/>
</dbReference>
<reference evidence="2 3" key="1">
    <citation type="submission" date="2020-05" db="EMBL/GenBank/DDBJ databases">
        <title>Complete closed genome sequence of Defluviicoccus vanus.</title>
        <authorList>
            <person name="Bessarab I."/>
            <person name="Arumugam K."/>
            <person name="Maszenan A.M."/>
            <person name="Seviour R.J."/>
            <person name="Williams R.B."/>
        </authorList>
    </citation>
    <scope>NUCLEOTIDE SEQUENCE [LARGE SCALE GENOMIC DNA]</scope>
    <source>
        <strain evidence="2 3">Ben 114</strain>
    </source>
</reference>
<accession>A0A7H1N440</accession>
<dbReference type="Pfam" id="PF00149">
    <property type="entry name" value="Metallophos"/>
    <property type="match status" value="1"/>
</dbReference>
<protein>
    <submittedName>
        <fullName evidence="2">Serine/threonine protein phosphatase</fullName>
    </submittedName>
</protein>
<dbReference type="Gene3D" id="3.60.21.10">
    <property type="match status" value="1"/>
</dbReference>
<proteinExistence type="predicted"/>
<dbReference type="AlphaFoldDB" id="A0A7H1N440"/>
<evidence type="ECO:0000313" key="2">
    <source>
        <dbReference type="EMBL" id="QNT70476.1"/>
    </source>
</evidence>
<dbReference type="PANTHER" id="PTHR42850:SF4">
    <property type="entry name" value="ZINC-DEPENDENT ENDOPOLYPHOSPHATASE"/>
    <property type="match status" value="1"/>
</dbReference>
<dbReference type="GO" id="GO:0110154">
    <property type="term" value="P:RNA decapping"/>
    <property type="evidence" value="ECO:0007669"/>
    <property type="project" value="TreeGrafter"/>
</dbReference>
<feature type="domain" description="Calcineurin-like phosphoesterase" evidence="1">
    <location>
        <begin position="13"/>
        <end position="203"/>
    </location>
</feature>
<dbReference type="GO" id="GO:0005737">
    <property type="term" value="C:cytoplasm"/>
    <property type="evidence" value="ECO:0007669"/>
    <property type="project" value="TreeGrafter"/>
</dbReference>
<dbReference type="InterPro" id="IPR050126">
    <property type="entry name" value="Ap4A_hydrolase"/>
</dbReference>
<dbReference type="KEGG" id="dvn:HQ394_15495"/>
<dbReference type="RefSeq" id="WP_190260954.1">
    <property type="nucleotide sequence ID" value="NZ_CP053923.1"/>
</dbReference>
<dbReference type="Proteomes" id="UP000516369">
    <property type="component" value="Chromosome"/>
</dbReference>
<name>A0A7H1N440_9PROT</name>
<dbReference type="PANTHER" id="PTHR42850">
    <property type="entry name" value="METALLOPHOSPHOESTERASE"/>
    <property type="match status" value="1"/>
</dbReference>
<dbReference type="InterPro" id="IPR004843">
    <property type="entry name" value="Calcineurin-like_PHP"/>
</dbReference>
<evidence type="ECO:0000313" key="3">
    <source>
        <dbReference type="Proteomes" id="UP000516369"/>
    </source>
</evidence>
<dbReference type="CDD" id="cd00144">
    <property type="entry name" value="MPP_PPP_family"/>
    <property type="match status" value="1"/>
</dbReference>
<gene>
    <name evidence="2" type="ORF">HQ394_15495</name>
</gene>
<sequence length="241" mass="26879">MPIDAARIPAGKRLYAVGDIHGRIDLLTEIEQMIAADATTAADAELTVVYLGDYVDRGSNSFAVVDRLVHAPLPGFTAVHLRGNHEEMMHSFLDGEPEPLWLMNGGIATLESYGVAFDWGDLDRPMLQSLQQRLNAAMPDSHRQFLDRLELTFSCGDYAFVHAGVRPGLPLDMQLPRDLLWIRAPFLRSEEDFGKRVVHGHTIVRRPEVKANRIGIDTGAFHSGHLTCLVLEAETIRFLRT</sequence>